<accession>A0A3A3EPD5</accession>
<dbReference type="EMBL" id="QYSE01000002">
    <property type="protein sequence ID" value="RJF35586.1"/>
    <property type="molecule type" value="Genomic_DNA"/>
</dbReference>
<dbReference type="PANTHER" id="PTHR43550:SF3">
    <property type="entry name" value="3-KETODIHYDROSPHINGOSINE REDUCTASE"/>
    <property type="match status" value="1"/>
</dbReference>
<organism evidence="1 2">
    <name type="scientific">Pseudoalteromonas gelatinilytica</name>
    <dbReference type="NCBI Taxonomy" id="1703256"/>
    <lineage>
        <taxon>Bacteria</taxon>
        <taxon>Pseudomonadati</taxon>
        <taxon>Pseudomonadota</taxon>
        <taxon>Gammaproteobacteria</taxon>
        <taxon>Alteromonadales</taxon>
        <taxon>Pseudoalteromonadaceae</taxon>
        <taxon>Pseudoalteromonas</taxon>
    </lineage>
</organism>
<proteinExistence type="predicted"/>
<evidence type="ECO:0000313" key="2">
    <source>
        <dbReference type="Proteomes" id="UP000265938"/>
    </source>
</evidence>
<dbReference type="InterPro" id="IPR002347">
    <property type="entry name" value="SDR_fam"/>
</dbReference>
<dbReference type="RefSeq" id="WP_119853056.1">
    <property type="nucleotide sequence ID" value="NZ_QYSE01000002.1"/>
</dbReference>
<evidence type="ECO:0000313" key="1">
    <source>
        <dbReference type="EMBL" id="RJF35586.1"/>
    </source>
</evidence>
<name>A0A3A3EPD5_9GAMM</name>
<dbReference type="GO" id="GO:0030148">
    <property type="term" value="P:sphingolipid biosynthetic process"/>
    <property type="evidence" value="ECO:0007669"/>
    <property type="project" value="TreeGrafter"/>
</dbReference>
<dbReference type="GO" id="GO:0047560">
    <property type="term" value="F:3-dehydrosphinganine reductase activity"/>
    <property type="evidence" value="ECO:0007669"/>
    <property type="project" value="TreeGrafter"/>
</dbReference>
<dbReference type="GO" id="GO:0006666">
    <property type="term" value="P:3-keto-sphinganine metabolic process"/>
    <property type="evidence" value="ECO:0007669"/>
    <property type="project" value="TreeGrafter"/>
</dbReference>
<protein>
    <submittedName>
        <fullName evidence="1">SDR family NAD(P)-dependent oxidoreductase</fullName>
    </submittedName>
</protein>
<comment type="caution">
    <text evidence="1">The sequence shown here is derived from an EMBL/GenBank/DDBJ whole genome shotgun (WGS) entry which is preliminary data.</text>
</comment>
<reference evidence="1 2" key="1">
    <citation type="submission" date="2018-09" db="EMBL/GenBank/DDBJ databases">
        <title>Identification of marine bacteria producing industrial enzymes.</title>
        <authorList>
            <person name="Cheng T.H."/>
            <person name="Saidin J."/>
            <person name="Muhd D.D."/>
            <person name="Isa M.N.M."/>
            <person name="Bakar M.F.A."/>
            <person name="Ismail N."/>
        </authorList>
    </citation>
    <scope>NUCLEOTIDE SEQUENCE [LARGE SCALE GENOMIC DNA]</scope>
    <source>
        <strain evidence="1 2">MNAD 1.6</strain>
    </source>
</reference>
<dbReference type="Pfam" id="PF00106">
    <property type="entry name" value="adh_short"/>
    <property type="match status" value="1"/>
</dbReference>
<dbReference type="AlphaFoldDB" id="A0A3A3EPD5"/>
<dbReference type="Gene3D" id="3.40.50.720">
    <property type="entry name" value="NAD(P)-binding Rossmann-like Domain"/>
    <property type="match status" value="1"/>
</dbReference>
<sequence length="226" mass="25376">MLRRVFITGANSGIGFELAKQYILRGDDVALFDLHFCEQTKQSLGELADYYQYVEFFATPICDTEALQTQVNNAIAAIGKPDLAIFSCHTYEQLSNENSIACQHFATVITPHLGMNSHLALTTPLIDATQFTPQPSALILAKELRKKFKPNNIKVSLICASKTHSALANPAYAAKHILRGLDKQKLMVILGLQSKLTYIMSRYLPNWIMDSVMDRLIKQQLIRTTR</sequence>
<dbReference type="GO" id="GO:0016020">
    <property type="term" value="C:membrane"/>
    <property type="evidence" value="ECO:0007669"/>
    <property type="project" value="GOC"/>
</dbReference>
<dbReference type="PANTHER" id="PTHR43550">
    <property type="entry name" value="3-KETODIHYDROSPHINGOSINE REDUCTASE"/>
    <property type="match status" value="1"/>
</dbReference>
<gene>
    <name evidence="1" type="ORF">D4741_11465</name>
</gene>
<dbReference type="SUPFAM" id="SSF51735">
    <property type="entry name" value="NAD(P)-binding Rossmann-fold domains"/>
    <property type="match status" value="1"/>
</dbReference>
<dbReference type="Proteomes" id="UP000265938">
    <property type="component" value="Unassembled WGS sequence"/>
</dbReference>
<dbReference type="InterPro" id="IPR036291">
    <property type="entry name" value="NAD(P)-bd_dom_sf"/>
</dbReference>